<dbReference type="EMBL" id="JBHUDE010000028">
    <property type="protein sequence ID" value="MFD1607213.1"/>
    <property type="molecule type" value="Genomic_DNA"/>
</dbReference>
<feature type="transmembrane region" description="Helical" evidence="8">
    <location>
        <begin position="102"/>
        <end position="124"/>
    </location>
</feature>
<dbReference type="CDD" id="cd16917">
    <property type="entry name" value="HATPase_UhpB-NarQ-NarX-like"/>
    <property type="match status" value="1"/>
</dbReference>
<keyword evidence="7" id="KW-0902">Two-component regulatory system</keyword>
<dbReference type="PROSITE" id="PS50109">
    <property type="entry name" value="HIS_KIN"/>
    <property type="match status" value="1"/>
</dbReference>
<name>A0ABW4HNN1_9BACI</name>
<evidence type="ECO:0000256" key="8">
    <source>
        <dbReference type="SAM" id="Phobius"/>
    </source>
</evidence>
<dbReference type="InterPro" id="IPR050482">
    <property type="entry name" value="Sensor_HK_TwoCompSys"/>
</dbReference>
<proteinExistence type="predicted"/>
<keyword evidence="8" id="KW-0812">Transmembrane</keyword>
<dbReference type="InterPro" id="IPR036890">
    <property type="entry name" value="HATPase_C_sf"/>
</dbReference>
<feature type="domain" description="Histidine kinase" evidence="9">
    <location>
        <begin position="186"/>
        <end position="369"/>
    </location>
</feature>
<dbReference type="Pfam" id="PF23540">
    <property type="entry name" value="DesK_N"/>
    <property type="match status" value="1"/>
</dbReference>
<sequence>MQQWYQLFPKNTYLSIFGWIAFCLLPFYFIFRTSSTSQIVYGILLVALFFTAYRLSFIKKGWTVYVTVGIEMAISIFMTIYFGYIYFSLFLAFFIGNIKNKIGFITIYIVHLVTTIVAAVISFFSQEELFISQLPFIIIAIIGVILLPFNMYNRNKHEKLENQLEDANEIISQLIVVEERQRIARDLHDTLGQKLSLIGLKSDLARKLIDIKPDSAKAELEDIQQTARRALKEVRDLVADMKGIKLNEEIIRVQQLLEAAKIDFHIEKTEKVENIPLFIEHVLSMCLKEAITNVVKHSKATTCTVKIEKLADEWKITVEDNGVGMKDKLHASKGIGLQGMRERLEFVNGSLKITNGNGTTITIKVPQVTRQNEQGENS</sequence>
<dbReference type="Proteomes" id="UP001597221">
    <property type="component" value="Unassembled WGS sequence"/>
</dbReference>
<reference evidence="11" key="1">
    <citation type="journal article" date="2019" name="Int. J. Syst. Evol. Microbiol.">
        <title>The Global Catalogue of Microorganisms (GCM) 10K type strain sequencing project: providing services to taxonomists for standard genome sequencing and annotation.</title>
        <authorList>
            <consortium name="The Broad Institute Genomics Platform"/>
            <consortium name="The Broad Institute Genome Sequencing Center for Infectious Disease"/>
            <person name="Wu L."/>
            <person name="Ma J."/>
        </authorList>
    </citation>
    <scope>NUCLEOTIDE SEQUENCE [LARGE SCALE GENOMIC DNA]</scope>
    <source>
        <strain evidence="11">CGMCC 1.12376</strain>
    </source>
</reference>
<keyword evidence="11" id="KW-1185">Reference proteome</keyword>
<dbReference type="InterPro" id="IPR005467">
    <property type="entry name" value="His_kinase_dom"/>
</dbReference>
<dbReference type="RefSeq" id="WP_251513534.1">
    <property type="nucleotide sequence ID" value="NZ_JAMBON010000011.1"/>
</dbReference>
<feature type="transmembrane region" description="Helical" evidence="8">
    <location>
        <begin position="62"/>
        <end position="95"/>
    </location>
</feature>
<comment type="catalytic activity">
    <reaction evidence="1">
        <text>ATP + protein L-histidine = ADP + protein N-phospho-L-histidine.</text>
        <dbReference type="EC" id="2.7.13.3"/>
    </reaction>
</comment>
<organism evidence="10 11">
    <name type="scientific">Oceanobacillus luteolus</name>
    <dbReference type="NCBI Taxonomy" id="1274358"/>
    <lineage>
        <taxon>Bacteria</taxon>
        <taxon>Bacillati</taxon>
        <taxon>Bacillota</taxon>
        <taxon>Bacilli</taxon>
        <taxon>Bacillales</taxon>
        <taxon>Bacillaceae</taxon>
        <taxon>Oceanobacillus</taxon>
    </lineage>
</organism>
<dbReference type="PANTHER" id="PTHR24421:SF63">
    <property type="entry name" value="SENSOR HISTIDINE KINASE DESK"/>
    <property type="match status" value="1"/>
</dbReference>
<dbReference type="EC" id="2.7.13.3" evidence="2"/>
<dbReference type="Pfam" id="PF02518">
    <property type="entry name" value="HATPase_c"/>
    <property type="match status" value="1"/>
</dbReference>
<feature type="transmembrane region" description="Helical" evidence="8">
    <location>
        <begin position="12"/>
        <end position="31"/>
    </location>
</feature>
<dbReference type="GO" id="GO:0016301">
    <property type="term" value="F:kinase activity"/>
    <property type="evidence" value="ECO:0007669"/>
    <property type="project" value="UniProtKB-KW"/>
</dbReference>
<dbReference type="Gene3D" id="1.20.5.1930">
    <property type="match status" value="1"/>
</dbReference>
<keyword evidence="5 10" id="KW-0418">Kinase</keyword>
<evidence type="ECO:0000256" key="2">
    <source>
        <dbReference type="ARBA" id="ARBA00012438"/>
    </source>
</evidence>
<evidence type="ECO:0000256" key="5">
    <source>
        <dbReference type="ARBA" id="ARBA00022777"/>
    </source>
</evidence>
<evidence type="ECO:0000256" key="7">
    <source>
        <dbReference type="ARBA" id="ARBA00023012"/>
    </source>
</evidence>
<evidence type="ECO:0000256" key="1">
    <source>
        <dbReference type="ARBA" id="ARBA00000085"/>
    </source>
</evidence>
<feature type="transmembrane region" description="Helical" evidence="8">
    <location>
        <begin position="130"/>
        <end position="149"/>
    </location>
</feature>
<gene>
    <name evidence="10" type="ORF">ACFSBH_06060</name>
</gene>
<dbReference type="PANTHER" id="PTHR24421">
    <property type="entry name" value="NITRATE/NITRITE SENSOR PROTEIN NARX-RELATED"/>
    <property type="match status" value="1"/>
</dbReference>
<keyword evidence="4" id="KW-0547">Nucleotide-binding</keyword>
<accession>A0ABW4HNN1</accession>
<dbReference type="InterPro" id="IPR056374">
    <property type="entry name" value="DesK/YvfT_N"/>
</dbReference>
<keyword evidence="8" id="KW-0472">Membrane</keyword>
<protein>
    <recommendedName>
        <fullName evidence="2">histidine kinase</fullName>
        <ecNumber evidence="2">2.7.13.3</ecNumber>
    </recommendedName>
</protein>
<keyword evidence="6" id="KW-0067">ATP-binding</keyword>
<dbReference type="SUPFAM" id="SSF55874">
    <property type="entry name" value="ATPase domain of HSP90 chaperone/DNA topoisomerase II/histidine kinase"/>
    <property type="match status" value="1"/>
</dbReference>
<evidence type="ECO:0000313" key="11">
    <source>
        <dbReference type="Proteomes" id="UP001597221"/>
    </source>
</evidence>
<dbReference type="Pfam" id="PF07730">
    <property type="entry name" value="HisKA_3"/>
    <property type="match status" value="1"/>
</dbReference>
<feature type="transmembrane region" description="Helical" evidence="8">
    <location>
        <begin position="38"/>
        <end position="56"/>
    </location>
</feature>
<evidence type="ECO:0000256" key="4">
    <source>
        <dbReference type="ARBA" id="ARBA00022741"/>
    </source>
</evidence>
<dbReference type="InterPro" id="IPR003594">
    <property type="entry name" value="HATPase_dom"/>
</dbReference>
<dbReference type="InterPro" id="IPR011712">
    <property type="entry name" value="Sig_transdc_His_kin_sub3_dim/P"/>
</dbReference>
<dbReference type="Gene3D" id="3.30.565.10">
    <property type="entry name" value="Histidine kinase-like ATPase, C-terminal domain"/>
    <property type="match status" value="1"/>
</dbReference>
<evidence type="ECO:0000313" key="10">
    <source>
        <dbReference type="EMBL" id="MFD1607213.1"/>
    </source>
</evidence>
<evidence type="ECO:0000256" key="3">
    <source>
        <dbReference type="ARBA" id="ARBA00022679"/>
    </source>
</evidence>
<keyword evidence="3" id="KW-0808">Transferase</keyword>
<dbReference type="SMART" id="SM00387">
    <property type="entry name" value="HATPase_c"/>
    <property type="match status" value="1"/>
</dbReference>
<keyword evidence="8" id="KW-1133">Transmembrane helix</keyword>
<evidence type="ECO:0000259" key="9">
    <source>
        <dbReference type="PROSITE" id="PS50109"/>
    </source>
</evidence>
<comment type="caution">
    <text evidence="10">The sequence shown here is derived from an EMBL/GenBank/DDBJ whole genome shotgun (WGS) entry which is preliminary data.</text>
</comment>
<evidence type="ECO:0000256" key="6">
    <source>
        <dbReference type="ARBA" id="ARBA00022840"/>
    </source>
</evidence>